<accession>A0A381X201</accession>
<evidence type="ECO:0000256" key="1">
    <source>
        <dbReference type="SAM" id="Phobius"/>
    </source>
</evidence>
<gene>
    <name evidence="2" type="ORF">METZ01_LOCUS111619</name>
</gene>
<sequence length="30" mass="3477">MKRNFTWTIVSCLAVMLIALSLYVNKMTTK</sequence>
<reference evidence="2" key="1">
    <citation type="submission" date="2018-05" db="EMBL/GenBank/DDBJ databases">
        <authorList>
            <person name="Lanie J.A."/>
            <person name="Ng W.-L."/>
            <person name="Kazmierczak K.M."/>
            <person name="Andrzejewski T.M."/>
            <person name="Davidsen T.M."/>
            <person name="Wayne K.J."/>
            <person name="Tettelin H."/>
            <person name="Glass J.I."/>
            <person name="Rusch D."/>
            <person name="Podicherti R."/>
            <person name="Tsui H.-C.T."/>
            <person name="Winkler M.E."/>
        </authorList>
    </citation>
    <scope>NUCLEOTIDE SEQUENCE</scope>
</reference>
<keyword evidence="1" id="KW-1133">Transmembrane helix</keyword>
<feature type="non-terminal residue" evidence="2">
    <location>
        <position position="30"/>
    </location>
</feature>
<dbReference type="AlphaFoldDB" id="A0A381X201"/>
<organism evidence="2">
    <name type="scientific">marine metagenome</name>
    <dbReference type="NCBI Taxonomy" id="408172"/>
    <lineage>
        <taxon>unclassified sequences</taxon>
        <taxon>metagenomes</taxon>
        <taxon>ecological metagenomes</taxon>
    </lineage>
</organism>
<feature type="transmembrane region" description="Helical" evidence="1">
    <location>
        <begin position="6"/>
        <end position="24"/>
    </location>
</feature>
<keyword evidence="1" id="KW-0472">Membrane</keyword>
<dbReference type="EMBL" id="UINC01013633">
    <property type="protein sequence ID" value="SVA58765.1"/>
    <property type="molecule type" value="Genomic_DNA"/>
</dbReference>
<evidence type="ECO:0000313" key="2">
    <source>
        <dbReference type="EMBL" id="SVA58765.1"/>
    </source>
</evidence>
<protein>
    <submittedName>
        <fullName evidence="2">Uncharacterized protein</fullName>
    </submittedName>
</protein>
<keyword evidence="1" id="KW-0812">Transmembrane</keyword>
<name>A0A381X201_9ZZZZ</name>
<proteinExistence type="predicted"/>